<dbReference type="VEuPathDB" id="FungiDB:DIURU_004496"/>
<reference evidence="2 3" key="1">
    <citation type="submission" date="2019-07" db="EMBL/GenBank/DDBJ databases">
        <title>Genome assembly of two rare yeast pathogens: Diutina rugosa and Trichomonascus ciferrii.</title>
        <authorList>
            <person name="Mixao V."/>
            <person name="Saus E."/>
            <person name="Hansen A."/>
            <person name="Lass-Flor C."/>
            <person name="Gabaldon T."/>
        </authorList>
    </citation>
    <scope>NUCLEOTIDE SEQUENCE [LARGE SCALE GENOMIC DNA]</scope>
    <source>
        <strain evidence="2 3">CBS 613</strain>
    </source>
</reference>
<gene>
    <name evidence="2" type="ORF">DIURU_004496</name>
</gene>
<evidence type="ECO:0000256" key="1">
    <source>
        <dbReference type="SAM" id="MobiDB-lite"/>
    </source>
</evidence>
<name>A0A642UHC0_DIURU</name>
<feature type="compositionally biased region" description="Basic and acidic residues" evidence="1">
    <location>
        <begin position="24"/>
        <end position="37"/>
    </location>
</feature>
<proteinExistence type="predicted"/>
<organism evidence="2 3">
    <name type="scientific">Diutina rugosa</name>
    <name type="common">Yeast</name>
    <name type="synonym">Candida rugosa</name>
    <dbReference type="NCBI Taxonomy" id="5481"/>
    <lineage>
        <taxon>Eukaryota</taxon>
        <taxon>Fungi</taxon>
        <taxon>Dikarya</taxon>
        <taxon>Ascomycota</taxon>
        <taxon>Saccharomycotina</taxon>
        <taxon>Pichiomycetes</taxon>
        <taxon>Debaryomycetaceae</taxon>
        <taxon>Diutina</taxon>
    </lineage>
</organism>
<feature type="compositionally biased region" description="Pro residues" evidence="1">
    <location>
        <begin position="1"/>
        <end position="17"/>
    </location>
</feature>
<evidence type="ECO:0000313" key="3">
    <source>
        <dbReference type="Proteomes" id="UP000449547"/>
    </source>
</evidence>
<comment type="caution">
    <text evidence="2">The sequence shown here is derived from an EMBL/GenBank/DDBJ whole genome shotgun (WGS) entry which is preliminary data.</text>
</comment>
<keyword evidence="3" id="KW-1185">Reference proteome</keyword>
<accession>A0A642UHC0</accession>
<feature type="region of interest" description="Disordered" evidence="1">
    <location>
        <begin position="1"/>
        <end position="37"/>
    </location>
</feature>
<dbReference type="EMBL" id="SWFT01000131">
    <property type="protein sequence ID" value="KAA8898984.1"/>
    <property type="molecule type" value="Genomic_DNA"/>
</dbReference>
<evidence type="ECO:0008006" key="4">
    <source>
        <dbReference type="Google" id="ProtNLM"/>
    </source>
</evidence>
<sequence>MTPSDQPPAYPDEPPPTYSSATSKDPEPVRTPVEKESAEKVWKTSAFQYNVLSLSRHPPSSTLFCKETPMWTTERLRIDRTFNGRNLMLLPKSVSVPSWSCSSRYEITGDNGDRLGYVEESLIPQSGPYYPTACIDIFDTKHELIMHLNPNRSGCQNYMRVTQQDGRPGLQYIGSTQTVDDKFIIDVDVRDGYPVFGKALEAESFMVHTDDGPLEIYRQQRSDSDGYLICTRVKPIKLRANIVAFLLYLDYVRRLGRNHFDSALKRDIKSVRNPSKYGGKRAVLGRWIDRVPL</sequence>
<dbReference type="AlphaFoldDB" id="A0A642UHC0"/>
<protein>
    <recommendedName>
        <fullName evidence="4">Phospholipid scramblase</fullName>
    </recommendedName>
</protein>
<dbReference type="GeneID" id="54783147"/>
<dbReference type="RefSeq" id="XP_034010717.1">
    <property type="nucleotide sequence ID" value="XM_034157375.1"/>
</dbReference>
<evidence type="ECO:0000313" key="2">
    <source>
        <dbReference type="EMBL" id="KAA8898984.1"/>
    </source>
</evidence>
<dbReference type="Proteomes" id="UP000449547">
    <property type="component" value="Unassembled WGS sequence"/>
</dbReference>